<protein>
    <submittedName>
        <fullName evidence="1">Uncharacterized protein</fullName>
    </submittedName>
</protein>
<reference evidence="1 2" key="1">
    <citation type="submission" date="2018-08" db="EMBL/GenBank/DDBJ databases">
        <title>A genome reference for cultivated species of the human gut microbiota.</title>
        <authorList>
            <person name="Zou Y."/>
            <person name="Xue W."/>
            <person name="Luo G."/>
        </authorList>
    </citation>
    <scope>NUCLEOTIDE SEQUENCE [LARGE SCALE GENOMIC DNA]</scope>
    <source>
        <strain evidence="1 2">AM29-25AC</strain>
    </source>
</reference>
<organism evidence="1 2">
    <name type="scientific">Blautia obeum</name>
    <dbReference type="NCBI Taxonomy" id="40520"/>
    <lineage>
        <taxon>Bacteria</taxon>
        <taxon>Bacillati</taxon>
        <taxon>Bacillota</taxon>
        <taxon>Clostridia</taxon>
        <taxon>Lachnospirales</taxon>
        <taxon>Lachnospiraceae</taxon>
        <taxon>Blautia</taxon>
    </lineage>
</organism>
<evidence type="ECO:0000313" key="1">
    <source>
        <dbReference type="EMBL" id="RHE09602.1"/>
    </source>
</evidence>
<comment type="caution">
    <text evidence="1">The sequence shown here is derived from an EMBL/GenBank/DDBJ whole genome shotgun (WGS) entry which is preliminary data.</text>
</comment>
<dbReference type="RefSeq" id="WP_022389125.1">
    <property type="nucleotide sequence ID" value="NZ_QSJW01000014.1"/>
</dbReference>
<sequence>MSNRKSNYPNAQQPDLEPGEMGELITHMEELRALPAVREPDEVRARVKWFFQWCIDGEVRPGVEILALSLGCTRQTLLNWQHEGGLRGEVITAAKQAIAALTEQWGLTGKLNPAAFCFILKNHFNYSDSVTVDTQQSRPGIPTQTAAEIAAKYRDILDQPELERPEL</sequence>
<dbReference type="InterPro" id="IPR032066">
    <property type="entry name" value="GP3_package"/>
</dbReference>
<proteinExistence type="predicted"/>
<dbReference type="Pfam" id="PF16677">
    <property type="entry name" value="GP3_package"/>
    <property type="match status" value="1"/>
</dbReference>
<dbReference type="AlphaFoldDB" id="A0A414I3Z3"/>
<dbReference type="Proteomes" id="UP000284644">
    <property type="component" value="Unassembled WGS sequence"/>
</dbReference>
<accession>A0A414I3Z3</accession>
<evidence type="ECO:0000313" key="2">
    <source>
        <dbReference type="Proteomes" id="UP000284644"/>
    </source>
</evidence>
<name>A0A414I3Z3_9FIRM</name>
<dbReference type="EMBL" id="QSJW01000014">
    <property type="protein sequence ID" value="RHE09602.1"/>
    <property type="molecule type" value="Genomic_DNA"/>
</dbReference>
<gene>
    <name evidence="1" type="ORF">DW767_16990</name>
</gene>